<accession>A0A8X7SVW1</accession>
<dbReference type="SUPFAM" id="SSF51735">
    <property type="entry name" value="NAD(P)-binding Rossmann-fold domains"/>
    <property type="match status" value="1"/>
</dbReference>
<name>A0A8X7SVW1_9BASI</name>
<dbReference type="InterPro" id="IPR002347">
    <property type="entry name" value="SDR_fam"/>
</dbReference>
<evidence type="ECO:0008006" key="6">
    <source>
        <dbReference type="Google" id="ProtNLM"/>
    </source>
</evidence>
<evidence type="ECO:0000256" key="1">
    <source>
        <dbReference type="ARBA" id="ARBA00006484"/>
    </source>
</evidence>
<dbReference type="PROSITE" id="PS00061">
    <property type="entry name" value="ADH_SHORT"/>
    <property type="match status" value="1"/>
</dbReference>
<dbReference type="PANTHER" id="PTHR24322">
    <property type="entry name" value="PKSB"/>
    <property type="match status" value="1"/>
</dbReference>
<keyword evidence="3" id="KW-0560">Oxidoreductase</keyword>
<protein>
    <recommendedName>
        <fullName evidence="6">NAD(P)-binding protein</fullName>
    </recommendedName>
</protein>
<dbReference type="InterPro" id="IPR020904">
    <property type="entry name" value="Sc_DH/Rdtase_CS"/>
</dbReference>
<dbReference type="PRINTS" id="PR00081">
    <property type="entry name" value="GDHRDH"/>
</dbReference>
<dbReference type="Pfam" id="PF00106">
    <property type="entry name" value="adh_short"/>
    <property type="match status" value="1"/>
</dbReference>
<dbReference type="InterPro" id="IPR036291">
    <property type="entry name" value="NAD(P)-bd_dom_sf"/>
</dbReference>
<dbReference type="EMBL" id="LWDE02000596">
    <property type="protein sequence ID" value="KAE8246243.1"/>
    <property type="molecule type" value="Genomic_DNA"/>
</dbReference>
<dbReference type="Gene3D" id="3.40.50.720">
    <property type="entry name" value="NAD(P)-binding Rossmann-like Domain"/>
    <property type="match status" value="1"/>
</dbReference>
<keyword evidence="5" id="KW-1185">Reference proteome</keyword>
<keyword evidence="2" id="KW-0521">NADP</keyword>
<dbReference type="Proteomes" id="UP000077684">
    <property type="component" value="Unassembled WGS sequence"/>
</dbReference>
<dbReference type="PANTHER" id="PTHR24322:SF736">
    <property type="entry name" value="RETINOL DEHYDROGENASE 10"/>
    <property type="match status" value="1"/>
</dbReference>
<comment type="similarity">
    <text evidence="1">Belongs to the short-chain dehydrogenases/reductases (SDR) family.</text>
</comment>
<gene>
    <name evidence="4" type="ORF">A4X06_0g5094</name>
</gene>
<reference evidence="4" key="1">
    <citation type="submission" date="2016-04" db="EMBL/GenBank/DDBJ databases">
        <authorList>
            <person name="Nguyen H.D."/>
            <person name="Samba Siva P."/>
            <person name="Cullis J."/>
            <person name="Levesque C.A."/>
            <person name="Hambleton S."/>
        </authorList>
    </citation>
    <scope>NUCLEOTIDE SEQUENCE</scope>
    <source>
        <strain evidence="4">DAOMC 236426</strain>
    </source>
</reference>
<dbReference type="GO" id="GO:0016616">
    <property type="term" value="F:oxidoreductase activity, acting on the CH-OH group of donors, NAD or NADP as acceptor"/>
    <property type="evidence" value="ECO:0007669"/>
    <property type="project" value="TreeGrafter"/>
</dbReference>
<evidence type="ECO:0000313" key="4">
    <source>
        <dbReference type="EMBL" id="KAE8246243.1"/>
    </source>
</evidence>
<organism evidence="4 5">
    <name type="scientific">Tilletia controversa</name>
    <name type="common">dwarf bunt fungus</name>
    <dbReference type="NCBI Taxonomy" id="13291"/>
    <lineage>
        <taxon>Eukaryota</taxon>
        <taxon>Fungi</taxon>
        <taxon>Dikarya</taxon>
        <taxon>Basidiomycota</taxon>
        <taxon>Ustilaginomycotina</taxon>
        <taxon>Exobasidiomycetes</taxon>
        <taxon>Tilletiales</taxon>
        <taxon>Tilletiaceae</taxon>
        <taxon>Tilletia</taxon>
    </lineage>
</organism>
<evidence type="ECO:0000256" key="2">
    <source>
        <dbReference type="ARBA" id="ARBA00022857"/>
    </source>
</evidence>
<proteinExistence type="inferred from homology"/>
<evidence type="ECO:0000313" key="5">
    <source>
        <dbReference type="Proteomes" id="UP000077684"/>
    </source>
</evidence>
<dbReference type="AlphaFoldDB" id="A0A8X7SVW1"/>
<sequence>MSTATLPSQAKKQTTVPNKEPITFDFLVEHASKVVLSPKLLALIPLLTYFYDRNYVSASSKDYPFPTLRTIASLLFDTGSAYKGFGTLWAVVALRTAHLALIRYVRNHGHWKPDRPDWARDVVVITGGSAGMGKGVVEVLSHMKKAKIAVLDFSEPTYAPAPPNAPPILFIKTDVSDADAIADAAAKIKEHFGTDPSYILNAAGIASGQTILDTPRAFVEKVYKVNAFSHFLMAQQFLPAMIKRGHGHFLTIASGASYAALPQMGPYACSKAYALAFHEVLQGELRTRYGPNGRKVRNSLFCPTKVATAMGDSMDDHPNPFFTPVLTPRQCSHWLVNVFESGLSQHINAPSLVQALPWLRVLPDYGRRAFELVGHTDTSMTASSWNRAVANGYSKNWEK</sequence>
<comment type="caution">
    <text evidence="4">The sequence shown here is derived from an EMBL/GenBank/DDBJ whole genome shotgun (WGS) entry which is preliminary data.</text>
</comment>
<reference evidence="4" key="2">
    <citation type="journal article" date="2019" name="IMA Fungus">
        <title>Genome sequencing and comparison of five Tilletia species to identify candidate genes for the detection of regulated species infecting wheat.</title>
        <authorList>
            <person name="Nguyen H.D.T."/>
            <person name="Sultana T."/>
            <person name="Kesanakurti P."/>
            <person name="Hambleton S."/>
        </authorList>
    </citation>
    <scope>NUCLEOTIDE SEQUENCE</scope>
    <source>
        <strain evidence="4">DAOMC 236426</strain>
    </source>
</reference>
<evidence type="ECO:0000256" key="3">
    <source>
        <dbReference type="ARBA" id="ARBA00023002"/>
    </source>
</evidence>